<dbReference type="EMBL" id="JAAIUV010000020">
    <property type="protein sequence ID" value="NEX79663.1"/>
    <property type="molecule type" value="Genomic_DNA"/>
</dbReference>
<feature type="domain" description="Carbohydrate kinase PfkB" evidence="6">
    <location>
        <begin position="5"/>
        <end position="303"/>
    </location>
</feature>
<dbReference type="InterPro" id="IPR002173">
    <property type="entry name" value="Carboh/pur_kinase_PfkB_CS"/>
</dbReference>
<dbReference type="Gene3D" id="3.40.1190.20">
    <property type="match status" value="1"/>
</dbReference>
<dbReference type="Pfam" id="PF00294">
    <property type="entry name" value="PfkB"/>
    <property type="match status" value="1"/>
</dbReference>
<dbReference type="InterPro" id="IPR011611">
    <property type="entry name" value="PfkB_dom"/>
</dbReference>
<keyword evidence="2" id="KW-0808">Transferase</keyword>
<dbReference type="SUPFAM" id="SSF53613">
    <property type="entry name" value="Ribokinase-like"/>
    <property type="match status" value="1"/>
</dbReference>
<comment type="caution">
    <text evidence="7">The sequence shown here is derived from an EMBL/GenBank/DDBJ whole genome shotgun (WGS) entry which is preliminary data.</text>
</comment>
<evidence type="ECO:0000259" key="6">
    <source>
        <dbReference type="Pfam" id="PF00294"/>
    </source>
</evidence>
<dbReference type="PANTHER" id="PTHR43085">
    <property type="entry name" value="HEXOKINASE FAMILY MEMBER"/>
    <property type="match status" value="1"/>
</dbReference>
<keyword evidence="5" id="KW-0067">ATP-binding</keyword>
<accession>A0A6B3TS81</accession>
<sequence length="326" mass="35791">MQPLDVVTFGEAMAMFIANEPGRLHEISQFTRELAGAETNVAIGLARLGLRTGWASKVGNDAFGKFIIERLQREQVDINHVLIDNHYPTGFQLKSVVTEGDPEVQYFRKGSAASHLSPADFQEEYFQSARHLHMTGIPLAISEAARRFAHHALTYMKKNGRKVSFDPNLRPTLWSSQDQMVKEINEVAFQADYVLPGIAEGETLTGYKEPRDIASFYLDMGVELVVIKLGPEGAFYKTASEEGMVPGFRVEKVVDTVGAGDGFAVGVISGLLEGLPIHDAVLRGNAIGSLAVQSPGDNDGYPTRTALEKYMENNLQGVKVYESNHC</sequence>
<evidence type="ECO:0000256" key="5">
    <source>
        <dbReference type="ARBA" id="ARBA00022840"/>
    </source>
</evidence>
<dbReference type="PANTHER" id="PTHR43085:SF1">
    <property type="entry name" value="PSEUDOURIDINE KINASE-RELATED"/>
    <property type="match status" value="1"/>
</dbReference>
<keyword evidence="4 7" id="KW-0418">Kinase</keyword>
<dbReference type="Proteomes" id="UP000481621">
    <property type="component" value="Unassembled WGS sequence"/>
</dbReference>
<comment type="similarity">
    <text evidence="1">Belongs to the carbohydrate kinase PfkB family.</text>
</comment>
<name>A0A6B3TS81_9BACI</name>
<gene>
    <name evidence="7" type="ORF">G4Z05_12430</name>
</gene>
<reference evidence="7" key="1">
    <citation type="submission" date="2020-02" db="EMBL/GenBank/DDBJ databases">
        <title>Bacillus sedimentmangrovi sp. nov., isolated from sediment of the mangrove ecosystem.</title>
        <authorList>
            <person name="Liu G."/>
        </authorList>
    </citation>
    <scope>NUCLEOTIDE SEQUENCE [LARGE SCALE GENOMIC DNA]</scope>
    <source>
        <strain evidence="7">SgZ-7</strain>
    </source>
</reference>
<evidence type="ECO:0000256" key="3">
    <source>
        <dbReference type="ARBA" id="ARBA00022741"/>
    </source>
</evidence>
<evidence type="ECO:0000256" key="1">
    <source>
        <dbReference type="ARBA" id="ARBA00010688"/>
    </source>
</evidence>
<dbReference type="RefSeq" id="WP_163252179.1">
    <property type="nucleotide sequence ID" value="NZ_JAAIUV010000020.1"/>
</dbReference>
<dbReference type="PROSITE" id="PS00584">
    <property type="entry name" value="PFKB_KINASES_2"/>
    <property type="match status" value="1"/>
</dbReference>
<keyword evidence="8" id="KW-1185">Reference proteome</keyword>
<evidence type="ECO:0000256" key="2">
    <source>
        <dbReference type="ARBA" id="ARBA00022679"/>
    </source>
</evidence>
<keyword evidence="3" id="KW-0547">Nucleotide-binding</keyword>
<evidence type="ECO:0000313" key="8">
    <source>
        <dbReference type="Proteomes" id="UP000481621"/>
    </source>
</evidence>
<dbReference type="CDD" id="cd01166">
    <property type="entry name" value="KdgK"/>
    <property type="match status" value="1"/>
</dbReference>
<dbReference type="GO" id="GO:0005524">
    <property type="term" value="F:ATP binding"/>
    <property type="evidence" value="ECO:0007669"/>
    <property type="project" value="UniProtKB-KW"/>
</dbReference>
<organism evidence="7 8">
    <name type="scientific">Neobacillus thermocopriae</name>
    <dbReference type="NCBI Taxonomy" id="1215031"/>
    <lineage>
        <taxon>Bacteria</taxon>
        <taxon>Bacillati</taxon>
        <taxon>Bacillota</taxon>
        <taxon>Bacilli</taxon>
        <taxon>Bacillales</taxon>
        <taxon>Bacillaceae</taxon>
        <taxon>Neobacillus</taxon>
    </lineage>
</organism>
<evidence type="ECO:0000256" key="4">
    <source>
        <dbReference type="ARBA" id="ARBA00022777"/>
    </source>
</evidence>
<proteinExistence type="inferred from homology"/>
<dbReference type="InterPro" id="IPR029056">
    <property type="entry name" value="Ribokinase-like"/>
</dbReference>
<evidence type="ECO:0000313" key="7">
    <source>
        <dbReference type="EMBL" id="NEX79663.1"/>
    </source>
</evidence>
<dbReference type="AlphaFoldDB" id="A0A6B3TS81"/>
<dbReference type="GO" id="GO:0016301">
    <property type="term" value="F:kinase activity"/>
    <property type="evidence" value="ECO:0007669"/>
    <property type="project" value="UniProtKB-KW"/>
</dbReference>
<protein>
    <submittedName>
        <fullName evidence="7">Sugar kinase</fullName>
    </submittedName>
</protein>
<dbReference type="InterPro" id="IPR050306">
    <property type="entry name" value="PfkB_Carbo_kinase"/>
</dbReference>